<protein>
    <submittedName>
        <fullName evidence="2">Putative secreted protein</fullName>
    </submittedName>
</protein>
<dbReference type="EMBL" id="GIFC01012504">
    <property type="protein sequence ID" value="MXU94587.1"/>
    <property type="molecule type" value="Transcribed_RNA"/>
</dbReference>
<name>A0A6B0UXM1_IXORI</name>
<evidence type="ECO:0000313" key="2">
    <source>
        <dbReference type="EMBL" id="MXU94587.1"/>
    </source>
</evidence>
<organism evidence="2">
    <name type="scientific">Ixodes ricinus</name>
    <name type="common">Common tick</name>
    <name type="synonym">Acarus ricinus</name>
    <dbReference type="NCBI Taxonomy" id="34613"/>
    <lineage>
        <taxon>Eukaryota</taxon>
        <taxon>Metazoa</taxon>
        <taxon>Ecdysozoa</taxon>
        <taxon>Arthropoda</taxon>
        <taxon>Chelicerata</taxon>
        <taxon>Arachnida</taxon>
        <taxon>Acari</taxon>
        <taxon>Parasitiformes</taxon>
        <taxon>Ixodida</taxon>
        <taxon>Ixodoidea</taxon>
        <taxon>Ixodidae</taxon>
        <taxon>Ixodinae</taxon>
        <taxon>Ixodes</taxon>
    </lineage>
</organism>
<evidence type="ECO:0000256" key="1">
    <source>
        <dbReference type="SAM" id="SignalP"/>
    </source>
</evidence>
<reference evidence="2" key="1">
    <citation type="submission" date="2019-12" db="EMBL/GenBank/DDBJ databases">
        <title>An insight into the sialome of adult female Ixodes ricinus ticks feeding for 6 days.</title>
        <authorList>
            <person name="Perner J."/>
            <person name="Ribeiro J.M.C."/>
        </authorList>
    </citation>
    <scope>NUCLEOTIDE SEQUENCE</scope>
    <source>
        <strain evidence="2">Semi-engorged</strain>
        <tissue evidence="2">Salivary glands</tissue>
    </source>
</reference>
<feature type="signal peptide" evidence="1">
    <location>
        <begin position="1"/>
        <end position="26"/>
    </location>
</feature>
<sequence length="166" mass="17749">MLPPTSTSLLLLGQLLLVGLLCRLLGQGLQLEEAHPHQPVHRLFGPLELEAVKVRHVGLQLACCQLLGEGRLLPLGGDPFLLPGPADHLGGRRVGDAQLLARQPQVLQGHRLPGHPRRGTIHHGPVLVDYIDDGAQLAPLLALGQVGHPPDLHVCTQRLQAANTKG</sequence>
<proteinExistence type="predicted"/>
<feature type="chain" id="PRO_5025593403" evidence="1">
    <location>
        <begin position="27"/>
        <end position="166"/>
    </location>
</feature>
<accession>A0A6B0UXM1</accession>
<dbReference type="AlphaFoldDB" id="A0A6B0UXM1"/>
<keyword evidence="1" id="KW-0732">Signal</keyword>